<dbReference type="EMBL" id="SSFD01000310">
    <property type="protein sequence ID" value="TXH80462.1"/>
    <property type="molecule type" value="Genomic_DNA"/>
</dbReference>
<comment type="caution">
    <text evidence="1">Lacks conserved residue(s) required for the propagation of feature annotation.</text>
</comment>
<proteinExistence type="inferred from homology"/>
<comment type="subcellular location">
    <subcellularLocation>
        <location evidence="1">Cell membrane</location>
        <topology evidence="1">Multi-pass membrane protein</topology>
    </subcellularLocation>
</comment>
<accession>A0A5C7SAS5</accession>
<keyword evidence="1" id="KW-1133">Transmembrane helix</keyword>
<protein>
    <recommendedName>
        <fullName evidence="1">SURF1-like protein</fullName>
    </recommendedName>
</protein>
<keyword evidence="1" id="KW-1003">Cell membrane</keyword>
<comment type="caution">
    <text evidence="2">The sequence shown here is derived from an EMBL/GenBank/DDBJ whole genome shotgun (WGS) entry which is preliminary data.</text>
</comment>
<dbReference type="AlphaFoldDB" id="A0A5C7SAS5"/>
<evidence type="ECO:0000313" key="2">
    <source>
        <dbReference type="EMBL" id="TXH80462.1"/>
    </source>
</evidence>
<reference evidence="2 3" key="1">
    <citation type="submission" date="2018-09" db="EMBL/GenBank/DDBJ databases">
        <title>Metagenome Assembled Genomes from an Advanced Water Purification Facility.</title>
        <authorList>
            <person name="Stamps B.W."/>
            <person name="Spear J.R."/>
        </authorList>
    </citation>
    <scope>NUCLEOTIDE SEQUENCE [LARGE SCALE GENOMIC DNA]</scope>
    <source>
        <strain evidence="2">Bin_27_1</strain>
    </source>
</reference>
<dbReference type="CDD" id="cd06662">
    <property type="entry name" value="SURF1"/>
    <property type="match status" value="1"/>
</dbReference>
<comment type="similarity">
    <text evidence="1">Belongs to the SURF1 family.</text>
</comment>
<feature type="transmembrane region" description="Helical" evidence="1">
    <location>
        <begin position="227"/>
        <end position="246"/>
    </location>
</feature>
<dbReference type="RefSeq" id="WP_276661137.1">
    <property type="nucleotide sequence ID" value="NZ_SSFD01000310.1"/>
</dbReference>
<keyword evidence="1" id="KW-0812">Transmembrane</keyword>
<gene>
    <name evidence="2" type="ORF">E6Q80_18635</name>
</gene>
<dbReference type="Pfam" id="PF02104">
    <property type="entry name" value="SURF1"/>
    <property type="match status" value="1"/>
</dbReference>
<dbReference type="Proteomes" id="UP000321192">
    <property type="component" value="Unassembled WGS sequence"/>
</dbReference>
<evidence type="ECO:0000256" key="1">
    <source>
        <dbReference type="RuleBase" id="RU363076"/>
    </source>
</evidence>
<dbReference type="InterPro" id="IPR002994">
    <property type="entry name" value="Surf1/Shy1"/>
</dbReference>
<dbReference type="GO" id="GO:0005886">
    <property type="term" value="C:plasma membrane"/>
    <property type="evidence" value="ECO:0007669"/>
    <property type="project" value="UniProtKB-SubCell"/>
</dbReference>
<name>A0A5C7SAS5_THASP</name>
<sequence>MKISAFGHAWVLRWRWMLAVLAIAALPAGLSAWQWQRGEDKAATLARIAQWASEGAVGLDGLGARADAAQIDGMVLDFEARWIAPMVWLVDNRVVDRRPGYDVVIAVEDIGAARVAGSRNAPARAALVNLGWIAAEGGREVLPTPVIPSQLRVHGLLRTELGGLLLGTNLEDHGHWPMRIQRADPAQLAVWLAVPLAPGLIYQQQASPFHIHYRPVVLPPARHRAYALQWGLLALAVVAVALAASARRVPAVSGEIAHEQP</sequence>
<evidence type="ECO:0000313" key="3">
    <source>
        <dbReference type="Proteomes" id="UP000321192"/>
    </source>
</evidence>
<organism evidence="2 3">
    <name type="scientific">Thauera aminoaromatica</name>
    <dbReference type="NCBI Taxonomy" id="164330"/>
    <lineage>
        <taxon>Bacteria</taxon>
        <taxon>Pseudomonadati</taxon>
        <taxon>Pseudomonadota</taxon>
        <taxon>Betaproteobacteria</taxon>
        <taxon>Rhodocyclales</taxon>
        <taxon>Zoogloeaceae</taxon>
        <taxon>Thauera</taxon>
    </lineage>
</organism>
<keyword evidence="1" id="KW-0472">Membrane</keyword>
<dbReference type="PROSITE" id="PS50895">
    <property type="entry name" value="SURF1"/>
    <property type="match status" value="1"/>
</dbReference>